<dbReference type="EMBL" id="CP073041">
    <property type="protein sequence ID" value="UXE61973.1"/>
    <property type="molecule type" value="Genomic_DNA"/>
</dbReference>
<dbReference type="GO" id="GO:0005886">
    <property type="term" value="C:plasma membrane"/>
    <property type="evidence" value="ECO:0007669"/>
    <property type="project" value="UniProtKB-SubCell"/>
</dbReference>
<dbReference type="Gene3D" id="1.10.8.60">
    <property type="match status" value="1"/>
</dbReference>
<dbReference type="CDD" id="cd00009">
    <property type="entry name" value="AAA"/>
    <property type="match status" value="1"/>
</dbReference>
<keyword evidence="4" id="KW-0547">Nucleotide-binding</keyword>
<organism evidence="12">
    <name type="scientific">Woronichinia naegeliana WA131</name>
    <dbReference type="NCBI Taxonomy" id="2824559"/>
    <lineage>
        <taxon>Bacteria</taxon>
        <taxon>Bacillati</taxon>
        <taxon>Cyanobacteriota</taxon>
        <taxon>Cyanophyceae</taxon>
        <taxon>Synechococcales</taxon>
        <taxon>Coelosphaeriaceae</taxon>
        <taxon>Woronichinia</taxon>
    </lineage>
</organism>
<protein>
    <submittedName>
        <fullName evidence="12">Sigma 54-interacting transcriptional regulator</fullName>
    </submittedName>
</protein>
<proteinExistence type="predicted"/>
<dbReference type="SUPFAM" id="SSF52540">
    <property type="entry name" value="P-loop containing nucleoside triphosphate hydrolases"/>
    <property type="match status" value="1"/>
</dbReference>
<evidence type="ECO:0000256" key="8">
    <source>
        <dbReference type="ARBA" id="ARBA00023136"/>
    </source>
</evidence>
<keyword evidence="2" id="KW-1003">Cell membrane</keyword>
<feature type="transmembrane region" description="Helical" evidence="9">
    <location>
        <begin position="562"/>
        <end position="582"/>
    </location>
</feature>
<dbReference type="PANTHER" id="PTHR30224:SF4">
    <property type="entry name" value="ELECTRON TRANSPORT PROTEIN YCCM-RELATED"/>
    <property type="match status" value="1"/>
</dbReference>
<evidence type="ECO:0000256" key="2">
    <source>
        <dbReference type="ARBA" id="ARBA00022475"/>
    </source>
</evidence>
<evidence type="ECO:0000256" key="6">
    <source>
        <dbReference type="ARBA" id="ARBA00023004"/>
    </source>
</evidence>
<feature type="transmembrane region" description="Helical" evidence="9">
    <location>
        <begin position="359"/>
        <end position="377"/>
    </location>
</feature>
<dbReference type="InterPro" id="IPR003593">
    <property type="entry name" value="AAA+_ATPase"/>
</dbReference>
<dbReference type="Pfam" id="PF25601">
    <property type="entry name" value="AAA_lid_14"/>
    <property type="match status" value="1"/>
</dbReference>
<name>A0A977KY00_9CYAN</name>
<feature type="transmembrane region" description="Helical" evidence="9">
    <location>
        <begin position="528"/>
        <end position="550"/>
    </location>
</feature>
<dbReference type="SMART" id="SM00382">
    <property type="entry name" value="AAA"/>
    <property type="match status" value="1"/>
</dbReference>
<keyword evidence="8 9" id="KW-0472">Membrane</keyword>
<evidence type="ECO:0000256" key="1">
    <source>
        <dbReference type="ARBA" id="ARBA00004236"/>
    </source>
</evidence>
<evidence type="ECO:0000256" key="9">
    <source>
        <dbReference type="SAM" id="Phobius"/>
    </source>
</evidence>
<accession>A0A977KY00</accession>
<feature type="domain" description="Sigma-54 factor interaction" evidence="10">
    <location>
        <begin position="28"/>
        <end position="228"/>
    </location>
</feature>
<evidence type="ECO:0000256" key="5">
    <source>
        <dbReference type="ARBA" id="ARBA00022840"/>
    </source>
</evidence>
<feature type="transmembrane region" description="Helical" evidence="9">
    <location>
        <begin position="594"/>
        <end position="617"/>
    </location>
</feature>
<dbReference type="Proteomes" id="UP001065613">
    <property type="component" value="Chromosome"/>
</dbReference>
<evidence type="ECO:0000256" key="4">
    <source>
        <dbReference type="ARBA" id="ARBA00022741"/>
    </source>
</evidence>
<keyword evidence="3" id="KW-0479">Metal-binding</keyword>
<dbReference type="PROSITE" id="PS51379">
    <property type="entry name" value="4FE4S_FER_2"/>
    <property type="match status" value="1"/>
</dbReference>
<dbReference type="InterPro" id="IPR058031">
    <property type="entry name" value="AAA_lid_NorR"/>
</dbReference>
<dbReference type="PROSITE" id="PS50045">
    <property type="entry name" value="SIGMA54_INTERACT_4"/>
    <property type="match status" value="1"/>
</dbReference>
<evidence type="ECO:0000259" key="11">
    <source>
        <dbReference type="PROSITE" id="PS51379"/>
    </source>
</evidence>
<dbReference type="KEGG" id="wna:KA717_03430"/>
<dbReference type="InterPro" id="IPR027417">
    <property type="entry name" value="P-loop_NTPase"/>
</dbReference>
<evidence type="ECO:0000256" key="3">
    <source>
        <dbReference type="ARBA" id="ARBA00022723"/>
    </source>
</evidence>
<keyword evidence="9" id="KW-1133">Transmembrane helix</keyword>
<dbReference type="Gene3D" id="3.40.50.300">
    <property type="entry name" value="P-loop containing nucleotide triphosphate hydrolases"/>
    <property type="match status" value="1"/>
</dbReference>
<keyword evidence="9" id="KW-0812">Transmembrane</keyword>
<feature type="transmembrane region" description="Helical" evidence="9">
    <location>
        <begin position="651"/>
        <end position="671"/>
    </location>
</feature>
<dbReference type="GO" id="GO:0006355">
    <property type="term" value="P:regulation of DNA-templated transcription"/>
    <property type="evidence" value="ECO:0007669"/>
    <property type="project" value="InterPro"/>
</dbReference>
<feature type="transmembrane region" description="Helical" evidence="9">
    <location>
        <begin position="389"/>
        <end position="408"/>
    </location>
</feature>
<dbReference type="GO" id="GO:0005524">
    <property type="term" value="F:ATP binding"/>
    <property type="evidence" value="ECO:0007669"/>
    <property type="project" value="InterPro"/>
</dbReference>
<dbReference type="PROSITE" id="PS00198">
    <property type="entry name" value="4FE4S_FER_1"/>
    <property type="match status" value="1"/>
</dbReference>
<keyword evidence="5" id="KW-0067">ATP-binding</keyword>
<sequence>MLQQKVPLTWTIPPVTHLESREIPECCSRAAKSLTRQVLEATTDQKAIIFQASPGSGKTFIASFIHCQSWLKDTVFVEIDCAQLPKDETGQITLNGLFGDLHTRGVIEELKQGTLLIDNVHLLSHKERDRLLTLLKKRESSANQVRLILASPTAIDSQGADIHRIRLFALSQRREDIPLFANYFLKKICQKQNRPILQLSQVVLRRLVSYDYPHNLAELEIILTRAVLMTPLAETVISEQALWSVQAKKNTFRLDLLEYVPGLRQFLLSKWWLKPFWWLHMALFIPLIISGLMGSHPRGQSLTLNIFWAWWWPFYLLLFPIVGRLWCAVCPFMITGEWIQKISLWIYPRQLRAWPNKWLNQWGAWCVWGGFLVIYLWEKLWDLPHSAYLSTWLLLIITAGAVLFSLIYERRLWCRYLCPIGGMNGMFAKLSMIELRATEQFCGQLCTAKACQKPTGASNVTFAEALPQEGQASKGCPIYSLPAQLSNNRDCVLCMGCIKSCPNRSVQLNLRFPAADLWENHRGFAAEVALLLLLLGGVFLHNSQAFLSWFGFGYLPVDFEHFLVAVPTAIALLSLPAITIYVTHKISQLLDPQLPDYVTMAYVYLPMTLAANLAYYLPSLITESGKILPIFAQNIGFQGLSLPSLTWGMEVAHFVQGASLLAIVPLSIFILVKISQRPLLSNLPHLGLMIGFVGLFFRLMVF</sequence>
<keyword evidence="6" id="KW-0408">Iron</keyword>
<dbReference type="InterPro" id="IPR002078">
    <property type="entry name" value="Sigma_54_int"/>
</dbReference>
<gene>
    <name evidence="12" type="ORF">KA717_03430</name>
</gene>
<dbReference type="AlphaFoldDB" id="A0A977KY00"/>
<dbReference type="InterPro" id="IPR017896">
    <property type="entry name" value="4Fe4S_Fe-S-bd"/>
</dbReference>
<feature type="transmembrane region" description="Helical" evidence="9">
    <location>
        <begin position="314"/>
        <end position="339"/>
    </location>
</feature>
<dbReference type="InterPro" id="IPR052378">
    <property type="entry name" value="NosR_regulator"/>
</dbReference>
<dbReference type="Pfam" id="PF00158">
    <property type="entry name" value="Sigma54_activat"/>
    <property type="match status" value="1"/>
</dbReference>
<evidence type="ECO:0000259" key="10">
    <source>
        <dbReference type="PROSITE" id="PS50045"/>
    </source>
</evidence>
<feature type="transmembrane region" description="Helical" evidence="9">
    <location>
        <begin position="683"/>
        <end position="701"/>
    </location>
</feature>
<keyword evidence="7" id="KW-0411">Iron-sulfur</keyword>
<evidence type="ECO:0000256" key="7">
    <source>
        <dbReference type="ARBA" id="ARBA00023014"/>
    </source>
</evidence>
<reference evidence="12" key="1">
    <citation type="submission" date="2021-04" db="EMBL/GenBank/DDBJ databases">
        <title>Genome sequence of Woronichinia naegeliana from Washington state freshwater lake bloom.</title>
        <authorList>
            <person name="Dreher T.W."/>
        </authorList>
    </citation>
    <scope>NUCLEOTIDE SEQUENCE</scope>
    <source>
        <strain evidence="12">WA131</strain>
    </source>
</reference>
<evidence type="ECO:0000313" key="12">
    <source>
        <dbReference type="EMBL" id="UXE61973.1"/>
    </source>
</evidence>
<feature type="transmembrane region" description="Helical" evidence="9">
    <location>
        <begin position="276"/>
        <end position="294"/>
    </location>
</feature>
<dbReference type="InterPro" id="IPR017900">
    <property type="entry name" value="4Fe4S_Fe_S_CS"/>
</dbReference>
<dbReference type="GO" id="GO:0046872">
    <property type="term" value="F:metal ion binding"/>
    <property type="evidence" value="ECO:0007669"/>
    <property type="project" value="UniProtKB-KW"/>
</dbReference>
<dbReference type="Pfam" id="PF12801">
    <property type="entry name" value="Fer4_5"/>
    <property type="match status" value="2"/>
</dbReference>
<comment type="subcellular location">
    <subcellularLocation>
        <location evidence="1">Cell membrane</location>
    </subcellularLocation>
</comment>
<dbReference type="GO" id="GO:0051536">
    <property type="term" value="F:iron-sulfur cluster binding"/>
    <property type="evidence" value="ECO:0007669"/>
    <property type="project" value="UniProtKB-KW"/>
</dbReference>
<dbReference type="PANTHER" id="PTHR30224">
    <property type="entry name" value="ELECTRON TRANSPORT PROTEIN"/>
    <property type="match status" value="1"/>
</dbReference>
<feature type="domain" description="4Fe-4S ferredoxin-type" evidence="11">
    <location>
        <begin position="481"/>
        <end position="511"/>
    </location>
</feature>